<protein>
    <submittedName>
        <fullName evidence="2">Uncharacterized protein</fullName>
    </submittedName>
</protein>
<sequence length="140" mass="15490">MTVSIFQYIFPVLVLSIVVVLLCFYLQAKHKRSSYDITSQATQVDNPSSVVHTISLEEDLADVNIRDILPPRYSTVDHPPPYSLFDPKLTNVWPGGPPPAYELYPITLPLAPHHWMFSTGPLPVTSPSAPSSQNQPPPGL</sequence>
<evidence type="ECO:0000313" key="3">
    <source>
        <dbReference type="Proteomes" id="UP001187415"/>
    </source>
</evidence>
<name>A0AA88LLD6_CHASR</name>
<dbReference type="EMBL" id="JAUPFM010000019">
    <property type="protein sequence ID" value="KAK2820758.1"/>
    <property type="molecule type" value="Genomic_DNA"/>
</dbReference>
<organism evidence="2 3">
    <name type="scientific">Channa striata</name>
    <name type="common">Snakehead murrel</name>
    <name type="synonym">Ophicephalus striatus</name>
    <dbReference type="NCBI Taxonomy" id="64152"/>
    <lineage>
        <taxon>Eukaryota</taxon>
        <taxon>Metazoa</taxon>
        <taxon>Chordata</taxon>
        <taxon>Craniata</taxon>
        <taxon>Vertebrata</taxon>
        <taxon>Euteleostomi</taxon>
        <taxon>Actinopterygii</taxon>
        <taxon>Neopterygii</taxon>
        <taxon>Teleostei</taxon>
        <taxon>Neoteleostei</taxon>
        <taxon>Acanthomorphata</taxon>
        <taxon>Anabantaria</taxon>
        <taxon>Anabantiformes</taxon>
        <taxon>Channoidei</taxon>
        <taxon>Channidae</taxon>
        <taxon>Channa</taxon>
    </lineage>
</organism>
<keyword evidence="1" id="KW-1133">Transmembrane helix</keyword>
<feature type="transmembrane region" description="Helical" evidence="1">
    <location>
        <begin position="6"/>
        <end position="26"/>
    </location>
</feature>
<accession>A0AA88LLD6</accession>
<proteinExistence type="predicted"/>
<gene>
    <name evidence="2" type="ORF">Q5P01_023717</name>
</gene>
<reference evidence="2" key="1">
    <citation type="submission" date="2023-07" db="EMBL/GenBank/DDBJ databases">
        <title>Chromosome-level Genome Assembly of Striped Snakehead (Channa striata).</title>
        <authorList>
            <person name="Liu H."/>
        </authorList>
    </citation>
    <scope>NUCLEOTIDE SEQUENCE</scope>
    <source>
        <strain evidence="2">Gz</strain>
        <tissue evidence="2">Muscle</tissue>
    </source>
</reference>
<dbReference type="Proteomes" id="UP001187415">
    <property type="component" value="Unassembled WGS sequence"/>
</dbReference>
<comment type="caution">
    <text evidence="2">The sequence shown here is derived from an EMBL/GenBank/DDBJ whole genome shotgun (WGS) entry which is preliminary data.</text>
</comment>
<evidence type="ECO:0000313" key="2">
    <source>
        <dbReference type="EMBL" id="KAK2820758.1"/>
    </source>
</evidence>
<evidence type="ECO:0000256" key="1">
    <source>
        <dbReference type="SAM" id="Phobius"/>
    </source>
</evidence>
<keyword evidence="3" id="KW-1185">Reference proteome</keyword>
<keyword evidence="1" id="KW-0812">Transmembrane</keyword>
<keyword evidence="1" id="KW-0472">Membrane</keyword>
<dbReference type="AlphaFoldDB" id="A0AA88LLD6"/>